<evidence type="ECO:0000256" key="6">
    <source>
        <dbReference type="ARBA" id="ARBA00022698"/>
    </source>
</evidence>
<dbReference type="SUPFAM" id="SSF56235">
    <property type="entry name" value="N-terminal nucleophile aminohydrolases (Ntn hydrolases)"/>
    <property type="match status" value="1"/>
</dbReference>
<dbReference type="EC" id="3.4.25.1" evidence="3"/>
<comment type="subcellular location">
    <subcellularLocation>
        <location evidence="2">Nucleus</location>
    </subcellularLocation>
</comment>
<evidence type="ECO:0000256" key="10">
    <source>
        <dbReference type="ARBA" id="ARBA00026071"/>
    </source>
</evidence>
<dbReference type="GO" id="GO:0005839">
    <property type="term" value="C:proteasome core complex"/>
    <property type="evidence" value="ECO:0007669"/>
    <property type="project" value="InterPro"/>
</dbReference>
<keyword evidence="8" id="KW-0647">Proteasome</keyword>
<keyword evidence="5" id="KW-0645">Protease</keyword>
<name>A0A4U5NDF5_STECR</name>
<dbReference type="PRINTS" id="PR00141">
    <property type="entry name" value="PROTEASOME"/>
</dbReference>
<dbReference type="GO" id="GO:0005737">
    <property type="term" value="C:cytoplasm"/>
    <property type="evidence" value="ECO:0007669"/>
    <property type="project" value="TreeGrafter"/>
</dbReference>
<keyword evidence="7" id="KW-0378">Hydrolase</keyword>
<feature type="active site" description="Nucleophile" evidence="11">
    <location>
        <position position="45"/>
    </location>
</feature>
<dbReference type="STRING" id="34508.A0A4U5NDF5"/>
<dbReference type="PANTHER" id="PTHR32194:SF4">
    <property type="entry name" value="PROTEASOME SUBUNIT BETA TYPE-7"/>
    <property type="match status" value="1"/>
</dbReference>
<reference evidence="12 13" key="1">
    <citation type="journal article" date="2015" name="Genome Biol.">
        <title>Comparative genomics of Steinernema reveals deeply conserved gene regulatory networks.</title>
        <authorList>
            <person name="Dillman A.R."/>
            <person name="Macchietto M."/>
            <person name="Porter C.F."/>
            <person name="Rogers A."/>
            <person name="Williams B."/>
            <person name="Antoshechkin I."/>
            <person name="Lee M.M."/>
            <person name="Goodwin Z."/>
            <person name="Lu X."/>
            <person name="Lewis E.E."/>
            <person name="Goodrich-Blair H."/>
            <person name="Stock S.P."/>
            <person name="Adams B.J."/>
            <person name="Sternberg P.W."/>
            <person name="Mortazavi A."/>
        </authorList>
    </citation>
    <scope>NUCLEOTIDE SEQUENCE [LARGE SCALE GENOMIC DNA]</scope>
    <source>
        <strain evidence="12 13">ALL</strain>
    </source>
</reference>
<dbReference type="PANTHER" id="PTHR32194">
    <property type="entry name" value="METALLOPROTEASE TLDD"/>
    <property type="match status" value="1"/>
</dbReference>
<reference evidence="12 13" key="2">
    <citation type="journal article" date="2019" name="G3 (Bethesda)">
        <title>Hybrid Assembly of the Genome of the Entomopathogenic Nematode Steinernema carpocapsae Identifies the X-Chromosome.</title>
        <authorList>
            <person name="Serra L."/>
            <person name="Macchietto M."/>
            <person name="Macias-Munoz A."/>
            <person name="McGill C.J."/>
            <person name="Rodriguez I.M."/>
            <person name="Rodriguez B."/>
            <person name="Murad R."/>
            <person name="Mortazavi A."/>
        </authorList>
    </citation>
    <scope>NUCLEOTIDE SEQUENCE [LARGE SCALE GENOMIC DNA]</scope>
    <source>
        <strain evidence="12 13">ALL</strain>
    </source>
</reference>
<keyword evidence="13" id="KW-1185">Reference proteome</keyword>
<evidence type="ECO:0000256" key="2">
    <source>
        <dbReference type="ARBA" id="ARBA00004123"/>
    </source>
</evidence>
<dbReference type="InterPro" id="IPR001353">
    <property type="entry name" value="Proteasome_sua/b"/>
</dbReference>
<evidence type="ECO:0000256" key="3">
    <source>
        <dbReference type="ARBA" id="ARBA00012039"/>
    </source>
</evidence>
<comment type="caution">
    <text evidence="12">The sequence shown here is derived from an EMBL/GenBank/DDBJ whole genome shotgun (WGS) entry which is preliminary data.</text>
</comment>
<gene>
    <name evidence="12" type="ORF">L596_014772</name>
</gene>
<sequence>MNHENAKTLSMSLSGAPGFDFCNTQRNMAMAKMGAKIPTLRSTGTTIVAATFKGGVVMGADSRATQGNIIADKNCMKVHKLTESLFCCGAGTAADLDQVSKMISSNLRLQELNTGKKARVITAVRMAKQHLYRYMGYIGAYLLIGGVDPTGSYLYEMSAHGVSMAKPFASEGSGSYAAISILERDFKFAQTEEDAKALVQRALHAGMHGDNASGNSLNLVTITPANTKFEGPIVPDFCVQPEKIELEYKFKPGSTQVLKQKEVKYDVIESMDISQ</sequence>
<dbReference type="AlphaFoldDB" id="A0A4U5NDF5"/>
<keyword evidence="9" id="KW-0539">Nucleus</keyword>
<keyword evidence="6" id="KW-0888">Threonine protease</keyword>
<comment type="subunit">
    <text evidence="10">The 26S proteasome consists of a 20S proteasome core and two 19S regulatory subunits. The 20S proteasome core is composed of 28 subunits that are arranged in four stacked rings, resulting in a barrel-shaped structure. The two end rings are each formed by seven alpha subunits, and the two central rings are each formed by seven beta subunits. The catalytic chamber with the active sites is on the inside of the barrel.</text>
</comment>
<dbReference type="Proteomes" id="UP000298663">
    <property type="component" value="Unassembled WGS sequence"/>
</dbReference>
<evidence type="ECO:0000256" key="5">
    <source>
        <dbReference type="ARBA" id="ARBA00022670"/>
    </source>
</evidence>
<accession>A0A4U5NDF5</accession>
<evidence type="ECO:0000313" key="13">
    <source>
        <dbReference type="Proteomes" id="UP000298663"/>
    </source>
</evidence>
<dbReference type="GO" id="GO:0051603">
    <property type="term" value="P:proteolysis involved in protein catabolic process"/>
    <property type="evidence" value="ECO:0007669"/>
    <property type="project" value="InterPro"/>
</dbReference>
<dbReference type="GO" id="GO:0005634">
    <property type="term" value="C:nucleus"/>
    <property type="evidence" value="ECO:0007669"/>
    <property type="project" value="UniProtKB-SubCell"/>
</dbReference>
<dbReference type="OrthoDB" id="429533at2759"/>
<protein>
    <recommendedName>
        <fullName evidence="3">proteasome endopeptidase complex</fullName>
        <ecNumber evidence="3">3.4.25.1</ecNumber>
    </recommendedName>
</protein>
<evidence type="ECO:0000256" key="8">
    <source>
        <dbReference type="ARBA" id="ARBA00022942"/>
    </source>
</evidence>
<comment type="catalytic activity">
    <reaction evidence="1">
        <text>Cleavage of peptide bonds with very broad specificity.</text>
        <dbReference type="EC" id="3.4.25.1"/>
    </reaction>
</comment>
<evidence type="ECO:0000256" key="1">
    <source>
        <dbReference type="ARBA" id="ARBA00001198"/>
    </source>
</evidence>
<evidence type="ECO:0000256" key="7">
    <source>
        <dbReference type="ARBA" id="ARBA00022801"/>
    </source>
</evidence>
<keyword evidence="4" id="KW-0963">Cytoplasm</keyword>
<evidence type="ECO:0000256" key="4">
    <source>
        <dbReference type="ARBA" id="ARBA00022490"/>
    </source>
</evidence>
<dbReference type="Gene3D" id="3.60.20.10">
    <property type="entry name" value="Glutamine Phosphoribosylpyrophosphate, subunit 1, domain 1"/>
    <property type="match status" value="1"/>
</dbReference>
<dbReference type="EMBL" id="AZBU02000004">
    <property type="protein sequence ID" value="TKR80754.1"/>
    <property type="molecule type" value="Genomic_DNA"/>
</dbReference>
<dbReference type="GO" id="GO:0004298">
    <property type="term" value="F:threonine-type endopeptidase activity"/>
    <property type="evidence" value="ECO:0007669"/>
    <property type="project" value="UniProtKB-KW"/>
</dbReference>
<dbReference type="InterPro" id="IPR029055">
    <property type="entry name" value="Ntn_hydrolases_N"/>
</dbReference>
<evidence type="ECO:0000256" key="9">
    <source>
        <dbReference type="ARBA" id="ARBA00023242"/>
    </source>
</evidence>
<dbReference type="Pfam" id="PF00227">
    <property type="entry name" value="Proteasome"/>
    <property type="match status" value="1"/>
</dbReference>
<proteinExistence type="predicted"/>
<organism evidence="12 13">
    <name type="scientific">Steinernema carpocapsae</name>
    <name type="common">Entomopathogenic nematode</name>
    <dbReference type="NCBI Taxonomy" id="34508"/>
    <lineage>
        <taxon>Eukaryota</taxon>
        <taxon>Metazoa</taxon>
        <taxon>Ecdysozoa</taxon>
        <taxon>Nematoda</taxon>
        <taxon>Chromadorea</taxon>
        <taxon>Rhabditida</taxon>
        <taxon>Tylenchina</taxon>
        <taxon>Panagrolaimomorpha</taxon>
        <taxon>Strongyloidoidea</taxon>
        <taxon>Steinernematidae</taxon>
        <taxon>Steinernema</taxon>
    </lineage>
</organism>
<evidence type="ECO:0000313" key="12">
    <source>
        <dbReference type="EMBL" id="TKR80754.1"/>
    </source>
</evidence>
<dbReference type="PROSITE" id="PS51476">
    <property type="entry name" value="PROTEASOME_BETA_2"/>
    <property type="match status" value="1"/>
</dbReference>
<evidence type="ECO:0000256" key="11">
    <source>
        <dbReference type="PIRSR" id="PIRSR600243-1"/>
    </source>
</evidence>
<dbReference type="InterPro" id="IPR023333">
    <property type="entry name" value="Proteasome_suB-type"/>
</dbReference>
<dbReference type="CDD" id="cd03763">
    <property type="entry name" value="proteasome_beta_type_7"/>
    <property type="match status" value="1"/>
</dbReference>
<dbReference type="InterPro" id="IPR000243">
    <property type="entry name" value="Pept_T1A_subB"/>
</dbReference>